<evidence type="ECO:0000313" key="2">
    <source>
        <dbReference type="EMBL" id="MCI23370.1"/>
    </source>
</evidence>
<dbReference type="InterPro" id="IPR013103">
    <property type="entry name" value="RVT_2"/>
</dbReference>
<accession>A0A392QI17</accession>
<dbReference type="InterPro" id="IPR043502">
    <property type="entry name" value="DNA/RNA_pol_sf"/>
</dbReference>
<reference evidence="2 3" key="1">
    <citation type="journal article" date="2018" name="Front. Plant Sci.">
        <title>Red Clover (Trifolium pratense) and Zigzag Clover (T. medium) - A Picture of Genomic Similarities and Differences.</title>
        <authorList>
            <person name="Dluhosova J."/>
            <person name="Istvanek J."/>
            <person name="Nedelnik J."/>
            <person name="Repkova J."/>
        </authorList>
    </citation>
    <scope>NUCLEOTIDE SEQUENCE [LARGE SCALE GENOMIC DNA]</scope>
    <source>
        <strain evidence="3">cv. 10/8</strain>
        <tissue evidence="2">Leaf</tissue>
    </source>
</reference>
<dbReference type="EMBL" id="LXQA010135698">
    <property type="protein sequence ID" value="MCI23370.1"/>
    <property type="molecule type" value="Genomic_DNA"/>
</dbReference>
<organism evidence="2 3">
    <name type="scientific">Trifolium medium</name>
    <dbReference type="NCBI Taxonomy" id="97028"/>
    <lineage>
        <taxon>Eukaryota</taxon>
        <taxon>Viridiplantae</taxon>
        <taxon>Streptophyta</taxon>
        <taxon>Embryophyta</taxon>
        <taxon>Tracheophyta</taxon>
        <taxon>Spermatophyta</taxon>
        <taxon>Magnoliopsida</taxon>
        <taxon>eudicotyledons</taxon>
        <taxon>Gunneridae</taxon>
        <taxon>Pentapetalae</taxon>
        <taxon>rosids</taxon>
        <taxon>fabids</taxon>
        <taxon>Fabales</taxon>
        <taxon>Fabaceae</taxon>
        <taxon>Papilionoideae</taxon>
        <taxon>50 kb inversion clade</taxon>
        <taxon>NPAAA clade</taxon>
        <taxon>Hologalegina</taxon>
        <taxon>IRL clade</taxon>
        <taxon>Trifolieae</taxon>
        <taxon>Trifolium</taxon>
    </lineage>
</organism>
<feature type="non-terminal residue" evidence="2">
    <location>
        <position position="172"/>
    </location>
</feature>
<dbReference type="Pfam" id="PF07727">
    <property type="entry name" value="RVT_2"/>
    <property type="match status" value="1"/>
</dbReference>
<dbReference type="AlphaFoldDB" id="A0A392QI17"/>
<sequence length="172" mass="19606">MQSELSALERTGTWKLVDIPPNVTPIGCRWVYKVKLHADGTVERYKARLVAKGYNQIEGLDYFETYSPVAKVTSVRLIIALASINHWFLHQLDVNNAFLHGDLKEDVYMVIPPGVKTDKPNQVCKLIKSLYGLKQASRKWYEKLTSLLLQHHYVQASSDHSLFTKKTATAFT</sequence>
<dbReference type="SUPFAM" id="SSF56672">
    <property type="entry name" value="DNA/RNA polymerases"/>
    <property type="match status" value="1"/>
</dbReference>
<evidence type="ECO:0000259" key="1">
    <source>
        <dbReference type="Pfam" id="PF07727"/>
    </source>
</evidence>
<dbReference type="Proteomes" id="UP000265520">
    <property type="component" value="Unassembled WGS sequence"/>
</dbReference>
<keyword evidence="3" id="KW-1185">Reference proteome</keyword>
<proteinExistence type="predicted"/>
<name>A0A392QI17_9FABA</name>
<comment type="caution">
    <text evidence="2">The sequence shown here is derived from an EMBL/GenBank/DDBJ whole genome shotgun (WGS) entry which is preliminary data.</text>
</comment>
<feature type="domain" description="Reverse transcriptase Ty1/copia-type" evidence="1">
    <location>
        <begin position="13"/>
        <end position="166"/>
    </location>
</feature>
<protein>
    <submittedName>
        <fullName evidence="2">Retrovirus-related Pol polyprotein from transposon TNT 1-94</fullName>
    </submittedName>
</protein>
<evidence type="ECO:0000313" key="3">
    <source>
        <dbReference type="Proteomes" id="UP000265520"/>
    </source>
</evidence>